<dbReference type="RefSeq" id="WP_090307060.1">
    <property type="nucleotide sequence ID" value="NZ_FNRK01000010.1"/>
</dbReference>
<dbReference type="STRING" id="81409.SAMN04515656_11094"/>
<comment type="similarity">
    <text evidence="5">Belongs to the class-III pyridoxal-phosphate-dependent aminotransferase family.</text>
</comment>
<dbReference type="GO" id="GO:0008483">
    <property type="term" value="F:transaminase activity"/>
    <property type="evidence" value="ECO:0007669"/>
    <property type="project" value="UniProtKB-KW"/>
</dbReference>
<evidence type="ECO:0000256" key="4">
    <source>
        <dbReference type="ARBA" id="ARBA00022898"/>
    </source>
</evidence>
<dbReference type="Pfam" id="PF00202">
    <property type="entry name" value="Aminotran_3"/>
    <property type="match status" value="1"/>
</dbReference>
<dbReference type="InterPro" id="IPR005814">
    <property type="entry name" value="Aminotrans_3"/>
</dbReference>
<keyword evidence="7" id="KW-1185">Reference proteome</keyword>
<dbReference type="GO" id="GO:0030170">
    <property type="term" value="F:pyridoxal phosphate binding"/>
    <property type="evidence" value="ECO:0007669"/>
    <property type="project" value="InterPro"/>
</dbReference>
<evidence type="ECO:0000313" key="7">
    <source>
        <dbReference type="Proteomes" id="UP000199394"/>
    </source>
</evidence>
<protein>
    <submittedName>
        <fullName evidence="6">Aminotransferase class-III</fullName>
    </submittedName>
</protein>
<sequence>MGKENHTSHQLSHLFNDLFTITSPHMQYLRDSNCREYIGYYSDCLLWDFGYLNSTINQRINAAVMTQRASGSPINIDVLITEIQGLLISQLPKGLKSLYFNQTDFGNILSQTFLTKKNKNFLTLESTGLPFHLSGERITAINDYHNIEDFGDLERFLKDQKKNTAAFIIDPYIKEKGRLATPEEMASLLQFINKSGIPLIWIESSIGLGRTGQVFTTAYYNAKPDLLVYSGDLLGDRQIHLLATTRKYKKAITDQAPTLRPSDAGGLLMFKVLLESLVHDDMLLRIQSLGHRFLGKVRALDANTTETFLFRGVGLCLFLDFQKPGKAKDFQSFMASRGILVHCSQWRPSVVCLFPPFVLEDADVDTFIEGMMQFFVK</sequence>
<evidence type="ECO:0000256" key="1">
    <source>
        <dbReference type="ARBA" id="ARBA00001933"/>
    </source>
</evidence>
<dbReference type="Proteomes" id="UP000199394">
    <property type="component" value="Unassembled WGS sequence"/>
</dbReference>
<dbReference type="PANTHER" id="PTHR11986:SF79">
    <property type="entry name" value="ACETYLORNITHINE AMINOTRANSFERASE, MITOCHONDRIAL"/>
    <property type="match status" value="1"/>
</dbReference>
<reference evidence="6 7" key="1">
    <citation type="submission" date="2016-10" db="EMBL/GenBank/DDBJ databases">
        <authorList>
            <person name="de Groot N.N."/>
        </authorList>
    </citation>
    <scope>NUCLEOTIDE SEQUENCE [LARGE SCALE GENOMIC DNA]</scope>
    <source>
        <strain evidence="6 7">SR12</strain>
    </source>
</reference>
<dbReference type="InterPro" id="IPR015421">
    <property type="entry name" value="PyrdxlP-dep_Trfase_major"/>
</dbReference>
<dbReference type="SUPFAM" id="SSF53383">
    <property type="entry name" value="PLP-dependent transferases"/>
    <property type="match status" value="1"/>
</dbReference>
<name>A0A1H4B8P1_9FIRM</name>
<evidence type="ECO:0000313" key="6">
    <source>
        <dbReference type="EMBL" id="SEA44509.1"/>
    </source>
</evidence>
<comment type="cofactor">
    <cofactor evidence="1">
        <name>pyridoxal 5'-phosphate</name>
        <dbReference type="ChEBI" id="CHEBI:597326"/>
    </cofactor>
</comment>
<organism evidence="6 7">
    <name type="scientific">Eubacterium aggregans</name>
    <dbReference type="NCBI Taxonomy" id="81409"/>
    <lineage>
        <taxon>Bacteria</taxon>
        <taxon>Bacillati</taxon>
        <taxon>Bacillota</taxon>
        <taxon>Clostridia</taxon>
        <taxon>Eubacteriales</taxon>
        <taxon>Eubacteriaceae</taxon>
        <taxon>Eubacterium</taxon>
    </lineage>
</organism>
<accession>A0A1H4B8P1</accession>
<proteinExistence type="inferred from homology"/>
<evidence type="ECO:0000256" key="5">
    <source>
        <dbReference type="RuleBase" id="RU003560"/>
    </source>
</evidence>
<dbReference type="Gene3D" id="3.40.640.10">
    <property type="entry name" value="Type I PLP-dependent aspartate aminotransferase-like (Major domain)"/>
    <property type="match status" value="1"/>
</dbReference>
<dbReference type="AlphaFoldDB" id="A0A1H4B8P1"/>
<dbReference type="InterPro" id="IPR050103">
    <property type="entry name" value="Class-III_PLP-dep_AT"/>
</dbReference>
<keyword evidence="3 6" id="KW-0808">Transferase</keyword>
<keyword evidence="4 5" id="KW-0663">Pyridoxal phosphate</keyword>
<dbReference type="Gene3D" id="3.90.1150.10">
    <property type="entry name" value="Aspartate Aminotransferase, domain 1"/>
    <property type="match status" value="1"/>
</dbReference>
<dbReference type="InterPro" id="IPR015424">
    <property type="entry name" value="PyrdxlP-dep_Trfase"/>
</dbReference>
<dbReference type="GO" id="GO:0042802">
    <property type="term" value="F:identical protein binding"/>
    <property type="evidence" value="ECO:0007669"/>
    <property type="project" value="TreeGrafter"/>
</dbReference>
<dbReference type="OrthoDB" id="9801052at2"/>
<gene>
    <name evidence="6" type="ORF">SAMN04515656_11094</name>
</gene>
<dbReference type="PANTHER" id="PTHR11986">
    <property type="entry name" value="AMINOTRANSFERASE CLASS III"/>
    <property type="match status" value="1"/>
</dbReference>
<dbReference type="InterPro" id="IPR015422">
    <property type="entry name" value="PyrdxlP-dep_Trfase_small"/>
</dbReference>
<evidence type="ECO:0000256" key="3">
    <source>
        <dbReference type="ARBA" id="ARBA00022679"/>
    </source>
</evidence>
<dbReference type="EMBL" id="FNRK01000010">
    <property type="protein sequence ID" value="SEA44509.1"/>
    <property type="molecule type" value="Genomic_DNA"/>
</dbReference>
<keyword evidence="2 6" id="KW-0032">Aminotransferase</keyword>
<evidence type="ECO:0000256" key="2">
    <source>
        <dbReference type="ARBA" id="ARBA00022576"/>
    </source>
</evidence>